<sequence>MLKRFLALVLSGIMATALLTGCGGSTATNDAATDGSASATTNEEQGKETTEEEPVTISVMCAYASEDPHGQYVYQYADAYMAAHPNVTIEITAISSNDIYTKLAAMATSPDDLPTLFFTSADQAPTLYDLGLTEDLNKWLDQDVLGQFANGVVEACTLDDTMAFYPIDVQPSAVIYRTDLFKEKGLEVPKTWEDFLNCAKALTGDTNGDGEVDQWGFSMVGSNNSSGQSRFMSYLWSNGYDLISQNTDGTWKNDLDQEGFLDAFSFWTDMNNVHGVVPTGITEVDYATAANYFAMGYTSMMLSGSNAIGVAYANNEDLKGKIGSFKIPGDAPGTMLNAEGYALCSKATESEKAAAVDYLKFFTSNDSDLMFWQSSGKIPATIEGQKAEYITGDDYAGYLDTIASGCIPTVNFAGLSGLKTILGDGYSSVFSGEKTNEQAVENMKTELDTLLDDYN</sequence>
<evidence type="ECO:0000313" key="5">
    <source>
        <dbReference type="Proteomes" id="UP000216411"/>
    </source>
</evidence>
<dbReference type="PANTHER" id="PTHR43649">
    <property type="entry name" value="ARABINOSE-BINDING PROTEIN-RELATED"/>
    <property type="match status" value="1"/>
</dbReference>
<dbReference type="Pfam" id="PF13416">
    <property type="entry name" value="SBP_bac_8"/>
    <property type="match status" value="1"/>
</dbReference>
<evidence type="ECO:0000256" key="1">
    <source>
        <dbReference type="SAM" id="MobiDB-lite"/>
    </source>
</evidence>
<feature type="region of interest" description="Disordered" evidence="1">
    <location>
        <begin position="30"/>
        <end position="53"/>
    </location>
</feature>
<keyword evidence="5" id="KW-1185">Reference proteome</keyword>
<dbReference type="InterPro" id="IPR006059">
    <property type="entry name" value="SBP"/>
</dbReference>
<dbReference type="Gene3D" id="3.40.190.10">
    <property type="entry name" value="Periplasmic binding protein-like II"/>
    <property type="match status" value="1"/>
</dbReference>
<dbReference type="CDD" id="cd13585">
    <property type="entry name" value="PBP2_TMBP_like"/>
    <property type="match status" value="1"/>
</dbReference>
<evidence type="ECO:0000256" key="2">
    <source>
        <dbReference type="SAM" id="SignalP"/>
    </source>
</evidence>
<reference evidence="4 5" key="1">
    <citation type="journal article" date="2017" name="Genome Announc.">
        <title>Draft Genome Sequence of a Sporulating and Motile Strain of Lachnotalea glycerini Isolated from Water in Quebec City, Canada.</title>
        <authorList>
            <person name="Maheux A.F."/>
            <person name="Boudreau D.K."/>
            <person name="Berube E."/>
            <person name="Boissinot M."/>
            <person name="Raymond F."/>
            <person name="Brodeur S."/>
            <person name="Corbeil J."/>
            <person name="Isabel S."/>
            <person name="Omar R.F."/>
            <person name="Bergeron M.G."/>
        </authorList>
    </citation>
    <scope>NUCLEOTIDE SEQUENCE [LARGE SCALE GENOMIC DNA]</scope>
    <source>
        <strain evidence="4 5">CCRI-19302</strain>
    </source>
</reference>
<dbReference type="AlphaFoldDB" id="A0A255SHG8"/>
<dbReference type="PANTHER" id="PTHR43649:SF12">
    <property type="entry name" value="DIACETYLCHITOBIOSE BINDING PROTEIN DASA"/>
    <property type="match status" value="1"/>
</dbReference>
<protein>
    <submittedName>
        <fullName evidence="3">Carbohydrate ABC transporter substrate-binding protein (CUT1 family)</fullName>
    </submittedName>
    <submittedName>
        <fullName evidence="4">Sugar ABC transporter substrate-binding protein</fullName>
    </submittedName>
</protein>
<evidence type="ECO:0000313" key="3">
    <source>
        <dbReference type="EMBL" id="PXV86877.1"/>
    </source>
</evidence>
<dbReference type="InterPro" id="IPR050490">
    <property type="entry name" value="Bact_solute-bd_prot1"/>
</dbReference>
<dbReference type="PROSITE" id="PS51257">
    <property type="entry name" value="PROKAR_LIPOPROTEIN"/>
    <property type="match status" value="1"/>
</dbReference>
<evidence type="ECO:0000313" key="4">
    <source>
        <dbReference type="EMBL" id="RDY30675.1"/>
    </source>
</evidence>
<dbReference type="SUPFAM" id="SSF53850">
    <property type="entry name" value="Periplasmic binding protein-like II"/>
    <property type="match status" value="1"/>
</dbReference>
<evidence type="ECO:0000313" key="6">
    <source>
        <dbReference type="Proteomes" id="UP000247523"/>
    </source>
</evidence>
<name>A0A255SHG8_9FIRM</name>
<comment type="caution">
    <text evidence="3">The sequence shown here is derived from an EMBL/GenBank/DDBJ whole genome shotgun (WGS) entry which is preliminary data.</text>
</comment>
<feature type="compositionally biased region" description="Low complexity" evidence="1">
    <location>
        <begin position="30"/>
        <end position="43"/>
    </location>
</feature>
<dbReference type="EMBL" id="QICS01000011">
    <property type="protein sequence ID" value="PXV86877.1"/>
    <property type="molecule type" value="Genomic_DNA"/>
</dbReference>
<reference evidence="3 6" key="2">
    <citation type="submission" date="2018-05" db="EMBL/GenBank/DDBJ databases">
        <title>Genomic Encyclopedia of Type Strains, Phase IV (KMG-IV): sequencing the most valuable type-strain genomes for metagenomic binning, comparative biology and taxonomic classification.</title>
        <authorList>
            <person name="Goeker M."/>
        </authorList>
    </citation>
    <scope>NUCLEOTIDE SEQUENCE [LARGE SCALE GENOMIC DNA]</scope>
    <source>
        <strain evidence="3 6">DSM 28816</strain>
    </source>
</reference>
<reference evidence="4" key="3">
    <citation type="submission" date="2018-07" db="EMBL/GenBank/DDBJ databases">
        <authorList>
            <person name="Quirk P.G."/>
            <person name="Krulwich T.A."/>
        </authorList>
    </citation>
    <scope>NUCLEOTIDE SEQUENCE</scope>
    <source>
        <strain evidence="4">CCRI-19302</strain>
    </source>
</reference>
<organism evidence="3 6">
    <name type="scientific">Lachnotalea glycerini</name>
    <dbReference type="NCBI Taxonomy" id="1763509"/>
    <lineage>
        <taxon>Bacteria</taxon>
        <taxon>Bacillati</taxon>
        <taxon>Bacillota</taxon>
        <taxon>Clostridia</taxon>
        <taxon>Lachnospirales</taxon>
        <taxon>Lachnospiraceae</taxon>
        <taxon>Lachnotalea</taxon>
    </lineage>
</organism>
<gene>
    <name evidence="3" type="ORF">C8E03_11177</name>
    <name evidence="4" type="ORF">CG710_013610</name>
</gene>
<feature type="signal peptide" evidence="2">
    <location>
        <begin position="1"/>
        <end position="27"/>
    </location>
</feature>
<keyword evidence="2" id="KW-0732">Signal</keyword>
<dbReference type="Proteomes" id="UP000216411">
    <property type="component" value="Unassembled WGS sequence"/>
</dbReference>
<dbReference type="OrthoDB" id="41208at2"/>
<accession>A0A255SHG8</accession>
<dbReference type="EMBL" id="NOKA02000031">
    <property type="protein sequence ID" value="RDY30675.1"/>
    <property type="molecule type" value="Genomic_DNA"/>
</dbReference>
<feature type="chain" id="PRO_5013507383" evidence="2">
    <location>
        <begin position="28"/>
        <end position="455"/>
    </location>
</feature>
<dbReference type="RefSeq" id="WP_094378397.1">
    <property type="nucleotide sequence ID" value="NZ_NOKA02000031.1"/>
</dbReference>
<proteinExistence type="predicted"/>
<dbReference type="Proteomes" id="UP000247523">
    <property type="component" value="Unassembled WGS sequence"/>
</dbReference>